<evidence type="ECO:0000256" key="4">
    <source>
        <dbReference type="ARBA" id="ARBA00023163"/>
    </source>
</evidence>
<dbReference type="SUPFAM" id="SSF53850">
    <property type="entry name" value="Periplasmic binding protein-like II"/>
    <property type="match status" value="1"/>
</dbReference>
<proteinExistence type="inferred from homology"/>
<dbReference type="Gene3D" id="1.10.10.10">
    <property type="entry name" value="Winged helix-like DNA-binding domain superfamily/Winged helix DNA-binding domain"/>
    <property type="match status" value="1"/>
</dbReference>
<organism evidence="6 7">
    <name type="scientific">Streptomyces inhibens</name>
    <dbReference type="NCBI Taxonomy" id="2293571"/>
    <lineage>
        <taxon>Bacteria</taxon>
        <taxon>Bacillati</taxon>
        <taxon>Actinomycetota</taxon>
        <taxon>Actinomycetes</taxon>
        <taxon>Kitasatosporales</taxon>
        <taxon>Streptomycetaceae</taxon>
        <taxon>Streptomyces</taxon>
    </lineage>
</organism>
<dbReference type="InterPro" id="IPR005119">
    <property type="entry name" value="LysR_subst-bd"/>
</dbReference>
<comment type="caution">
    <text evidence="6">The sequence shown here is derived from an EMBL/GenBank/DDBJ whole genome shotgun (WGS) entry which is preliminary data.</text>
</comment>
<dbReference type="GO" id="GO:0003677">
    <property type="term" value="F:DNA binding"/>
    <property type="evidence" value="ECO:0007669"/>
    <property type="project" value="UniProtKB-KW"/>
</dbReference>
<dbReference type="PRINTS" id="PR00039">
    <property type="entry name" value="HTHLYSR"/>
</dbReference>
<dbReference type="Gene3D" id="3.40.190.10">
    <property type="entry name" value="Periplasmic binding protein-like II"/>
    <property type="match status" value="2"/>
</dbReference>
<dbReference type="Proteomes" id="UP000262477">
    <property type="component" value="Unassembled WGS sequence"/>
</dbReference>
<dbReference type="CDD" id="cd08414">
    <property type="entry name" value="PBP2_LTTR_aromatics_like"/>
    <property type="match status" value="1"/>
</dbReference>
<dbReference type="SUPFAM" id="SSF46785">
    <property type="entry name" value="Winged helix' DNA-binding domain"/>
    <property type="match status" value="1"/>
</dbReference>
<dbReference type="PANTHER" id="PTHR30346">
    <property type="entry name" value="TRANSCRIPTIONAL DUAL REGULATOR HCAR-RELATED"/>
    <property type="match status" value="1"/>
</dbReference>
<accession>A0A371PS53</accession>
<dbReference type="AlphaFoldDB" id="A0A371PS53"/>
<evidence type="ECO:0000256" key="3">
    <source>
        <dbReference type="ARBA" id="ARBA00023125"/>
    </source>
</evidence>
<protein>
    <submittedName>
        <fullName evidence="6">LysR family transcriptional regulator</fullName>
    </submittedName>
</protein>
<gene>
    <name evidence="6" type="ORF">DY245_39905</name>
</gene>
<dbReference type="PANTHER" id="PTHR30346:SF0">
    <property type="entry name" value="HCA OPERON TRANSCRIPTIONAL ACTIVATOR HCAR"/>
    <property type="match status" value="1"/>
</dbReference>
<feature type="domain" description="HTH lysR-type" evidence="5">
    <location>
        <begin position="64"/>
        <end position="121"/>
    </location>
</feature>
<evidence type="ECO:0000313" key="7">
    <source>
        <dbReference type="Proteomes" id="UP000262477"/>
    </source>
</evidence>
<evidence type="ECO:0000313" key="6">
    <source>
        <dbReference type="EMBL" id="REK85051.1"/>
    </source>
</evidence>
<dbReference type="Pfam" id="PF00126">
    <property type="entry name" value="HTH_1"/>
    <property type="match status" value="1"/>
</dbReference>
<keyword evidence="7" id="KW-1185">Reference proteome</keyword>
<evidence type="ECO:0000256" key="1">
    <source>
        <dbReference type="ARBA" id="ARBA00009437"/>
    </source>
</evidence>
<name>A0A371PS53_STRIH</name>
<dbReference type="InterPro" id="IPR000847">
    <property type="entry name" value="LysR_HTH_N"/>
</dbReference>
<evidence type="ECO:0000259" key="5">
    <source>
        <dbReference type="PROSITE" id="PS50931"/>
    </source>
</evidence>
<dbReference type="PROSITE" id="PS50931">
    <property type="entry name" value="HTH_LYSR"/>
    <property type="match status" value="1"/>
</dbReference>
<dbReference type="FunFam" id="1.10.10.10:FF:000001">
    <property type="entry name" value="LysR family transcriptional regulator"/>
    <property type="match status" value="1"/>
</dbReference>
<dbReference type="InterPro" id="IPR036390">
    <property type="entry name" value="WH_DNA-bd_sf"/>
</dbReference>
<keyword evidence="4" id="KW-0804">Transcription</keyword>
<sequence length="371" mass="40442">MYSMVISGAPVVSWGRIAVFRKGVRPGQRYERAPRPTSAACCRPTSPACRRVRAAAVRCRRMEPELRQMRYFVAVAERRSFTRAAEDVYVAQQALSQQIKALEDTLGVRLLERTSRRVELTPAGAAYLADCKRLLAAAARAGRHARAVAAGEVGTLRIAYTLTAVYETLPELIAHLAERLPKLKVETREIFAGDVCRMLRDDRCDLALAPRTGYPTGIDRRTVRREELRVAVGDGHPLAAAPVVDLVQLKGEKFQLWPRDMAPGYYDAVIAACRGAGFAPSLDETASGSNAWAGIAAGRGVNLVVASLAHQLPRGMTLVPLAEPGPGLCLDAVWRAEHPHPAVPRFLKGCAELARLRGWPADDEQLSARPA</sequence>
<dbReference type="InterPro" id="IPR036388">
    <property type="entry name" value="WH-like_DNA-bd_sf"/>
</dbReference>
<dbReference type="Pfam" id="PF03466">
    <property type="entry name" value="LysR_substrate"/>
    <property type="match status" value="1"/>
</dbReference>
<reference evidence="6 7" key="1">
    <citation type="submission" date="2018-08" db="EMBL/GenBank/DDBJ databases">
        <title>Streptomyces NEAU-D10 sp. nov., a novel Actinomycete isolated from soil.</title>
        <authorList>
            <person name="Jin L."/>
        </authorList>
    </citation>
    <scope>NUCLEOTIDE SEQUENCE [LARGE SCALE GENOMIC DNA]</scope>
    <source>
        <strain evidence="6 7">NEAU-D10</strain>
    </source>
</reference>
<dbReference type="OrthoDB" id="3176554at2"/>
<keyword evidence="2" id="KW-0805">Transcription regulation</keyword>
<dbReference type="GO" id="GO:0003700">
    <property type="term" value="F:DNA-binding transcription factor activity"/>
    <property type="evidence" value="ECO:0007669"/>
    <property type="project" value="InterPro"/>
</dbReference>
<dbReference type="GO" id="GO:0032993">
    <property type="term" value="C:protein-DNA complex"/>
    <property type="evidence" value="ECO:0007669"/>
    <property type="project" value="TreeGrafter"/>
</dbReference>
<comment type="similarity">
    <text evidence="1">Belongs to the LysR transcriptional regulatory family.</text>
</comment>
<keyword evidence="3" id="KW-0238">DNA-binding</keyword>
<dbReference type="EMBL" id="QUAC01000461">
    <property type="protein sequence ID" value="REK85051.1"/>
    <property type="molecule type" value="Genomic_DNA"/>
</dbReference>
<evidence type="ECO:0000256" key="2">
    <source>
        <dbReference type="ARBA" id="ARBA00023015"/>
    </source>
</evidence>